<dbReference type="EMBL" id="JACSDY010000012">
    <property type="protein sequence ID" value="KAF7413040.1"/>
    <property type="molecule type" value="Genomic_DNA"/>
</dbReference>
<dbReference type="Proteomes" id="UP000600918">
    <property type="component" value="Unassembled WGS sequence"/>
</dbReference>
<protein>
    <submittedName>
        <fullName evidence="1">Uncharacterized protein</fullName>
    </submittedName>
</protein>
<organism evidence="1 2">
    <name type="scientific">Vespula pensylvanica</name>
    <name type="common">Western yellow jacket</name>
    <name type="synonym">Wasp</name>
    <dbReference type="NCBI Taxonomy" id="30213"/>
    <lineage>
        <taxon>Eukaryota</taxon>
        <taxon>Metazoa</taxon>
        <taxon>Ecdysozoa</taxon>
        <taxon>Arthropoda</taxon>
        <taxon>Hexapoda</taxon>
        <taxon>Insecta</taxon>
        <taxon>Pterygota</taxon>
        <taxon>Neoptera</taxon>
        <taxon>Endopterygota</taxon>
        <taxon>Hymenoptera</taxon>
        <taxon>Apocrita</taxon>
        <taxon>Aculeata</taxon>
        <taxon>Vespoidea</taxon>
        <taxon>Vespidae</taxon>
        <taxon>Vespinae</taxon>
        <taxon>Vespula</taxon>
    </lineage>
</organism>
<dbReference type="AlphaFoldDB" id="A0A834NK22"/>
<proteinExistence type="predicted"/>
<evidence type="ECO:0000313" key="2">
    <source>
        <dbReference type="Proteomes" id="UP000600918"/>
    </source>
</evidence>
<evidence type="ECO:0000313" key="1">
    <source>
        <dbReference type="EMBL" id="KAF7413040.1"/>
    </source>
</evidence>
<reference evidence="1" key="1">
    <citation type="journal article" date="2020" name="G3 (Bethesda)">
        <title>High-Quality Assemblies for Three Invasive Social Wasps from the &lt;i&gt;Vespula&lt;/i&gt; Genus.</title>
        <authorList>
            <person name="Harrop T.W.R."/>
            <person name="Guhlin J."/>
            <person name="McLaughlin G.M."/>
            <person name="Permina E."/>
            <person name="Stockwell P."/>
            <person name="Gilligan J."/>
            <person name="Le Lec M.F."/>
            <person name="Gruber M.A.M."/>
            <person name="Quinn O."/>
            <person name="Lovegrove M."/>
            <person name="Duncan E.J."/>
            <person name="Remnant E.J."/>
            <person name="Van Eeckhoven J."/>
            <person name="Graham B."/>
            <person name="Knapp R.A."/>
            <person name="Langford K.W."/>
            <person name="Kronenberg Z."/>
            <person name="Press M.O."/>
            <person name="Eacker S.M."/>
            <person name="Wilson-Rankin E.E."/>
            <person name="Purcell J."/>
            <person name="Lester P.J."/>
            <person name="Dearden P.K."/>
        </authorList>
    </citation>
    <scope>NUCLEOTIDE SEQUENCE</scope>
    <source>
        <strain evidence="1">Volc-1</strain>
    </source>
</reference>
<name>A0A834NK22_VESPE</name>
<accession>A0A834NK22</accession>
<sequence length="115" mass="13334">MHEHPRHFPTSVMGMVWQNGRPTLLGADGVAERRRETLLLKLSYFELQYRKRARAWPAQLHTKCSKVRLPQTPFDFSPISKSHAAVPYPKPTKPSSHPFRHPPFPLTLYNDVHVN</sequence>
<keyword evidence="2" id="KW-1185">Reference proteome</keyword>
<gene>
    <name evidence="1" type="ORF">H0235_012891</name>
</gene>
<comment type="caution">
    <text evidence="1">The sequence shown here is derived from an EMBL/GenBank/DDBJ whole genome shotgun (WGS) entry which is preliminary data.</text>
</comment>